<name>A0ABP7V888_9FLAO</name>
<evidence type="ECO:0000313" key="2">
    <source>
        <dbReference type="Proteomes" id="UP001500367"/>
    </source>
</evidence>
<evidence type="ECO:0000313" key="1">
    <source>
        <dbReference type="EMBL" id="GAA4061683.1"/>
    </source>
</evidence>
<sequence>MRKVDITGIHRILTRYYGSRHMTMETNVEDKNFINPYSMKLIFDYDPTIEIDYIILLRKLRRYIFGVHFNLNIIQEENKIQVYVIMYDKPMYKDYDFEFSSN</sequence>
<protein>
    <submittedName>
        <fullName evidence="1">Uncharacterized protein</fullName>
    </submittedName>
</protein>
<dbReference type="Proteomes" id="UP001500367">
    <property type="component" value="Unassembled WGS sequence"/>
</dbReference>
<keyword evidence="2" id="KW-1185">Reference proteome</keyword>
<accession>A0ABP7V888</accession>
<organism evidence="1 2">
    <name type="scientific">Flavobacterium cheonanense</name>
    <dbReference type="NCBI Taxonomy" id="706183"/>
    <lineage>
        <taxon>Bacteria</taxon>
        <taxon>Pseudomonadati</taxon>
        <taxon>Bacteroidota</taxon>
        <taxon>Flavobacteriia</taxon>
        <taxon>Flavobacteriales</taxon>
        <taxon>Flavobacteriaceae</taxon>
        <taxon>Flavobacterium</taxon>
    </lineage>
</organism>
<gene>
    <name evidence="1" type="ORF">GCM10022389_02680</name>
</gene>
<comment type="caution">
    <text evidence="1">The sequence shown here is derived from an EMBL/GenBank/DDBJ whole genome shotgun (WGS) entry which is preliminary data.</text>
</comment>
<reference evidence="2" key="1">
    <citation type="journal article" date="2019" name="Int. J. Syst. Evol. Microbiol.">
        <title>The Global Catalogue of Microorganisms (GCM) 10K type strain sequencing project: providing services to taxonomists for standard genome sequencing and annotation.</title>
        <authorList>
            <consortium name="The Broad Institute Genomics Platform"/>
            <consortium name="The Broad Institute Genome Sequencing Center for Infectious Disease"/>
            <person name="Wu L."/>
            <person name="Ma J."/>
        </authorList>
    </citation>
    <scope>NUCLEOTIDE SEQUENCE [LARGE SCALE GENOMIC DNA]</scope>
    <source>
        <strain evidence="2">JCM 17069</strain>
    </source>
</reference>
<dbReference type="EMBL" id="BAABCT010000001">
    <property type="protein sequence ID" value="GAA4061683.1"/>
    <property type="molecule type" value="Genomic_DNA"/>
</dbReference>
<proteinExistence type="predicted"/>